<evidence type="ECO:0000313" key="3">
    <source>
        <dbReference type="Proteomes" id="UP000297149"/>
    </source>
</evidence>
<dbReference type="RefSeq" id="WP_136413857.1">
    <property type="nucleotide sequence ID" value="NZ_CP039396.1"/>
</dbReference>
<keyword evidence="3" id="KW-1185">Reference proteome</keyword>
<accession>A0A4P7W066</accession>
<name>A0A4P7W066_9BACT</name>
<evidence type="ECO:0008006" key="4">
    <source>
        <dbReference type="Google" id="ProtNLM"/>
    </source>
</evidence>
<proteinExistence type="predicted"/>
<organism evidence="2 3">
    <name type="scientific">Duncaniella dubosii</name>
    <dbReference type="NCBI Taxonomy" id="2518971"/>
    <lineage>
        <taxon>Bacteria</taxon>
        <taxon>Pseudomonadati</taxon>
        <taxon>Bacteroidota</taxon>
        <taxon>Bacteroidia</taxon>
        <taxon>Bacteroidales</taxon>
        <taxon>Muribaculaceae</taxon>
        <taxon>Duncaniella</taxon>
    </lineage>
</organism>
<protein>
    <recommendedName>
        <fullName evidence="4">T9SS type A sorting domain-containing protein</fullName>
    </recommendedName>
</protein>
<gene>
    <name evidence="2" type="ORF">E7747_02175</name>
</gene>
<feature type="chain" id="PRO_5020442589" description="T9SS type A sorting domain-containing protein" evidence="1">
    <location>
        <begin position="20"/>
        <end position="390"/>
    </location>
</feature>
<evidence type="ECO:0000256" key="1">
    <source>
        <dbReference type="SAM" id="SignalP"/>
    </source>
</evidence>
<dbReference type="AlphaFoldDB" id="A0A4P7W066"/>
<sequence>MKKLITAFVATAVVLSASAKIEGDGYYRVQNFKTGRYIYVLDDKGELNFQATTAELGALQLYKDYEKTISDPSTIIYVKDLNGKNQDFDLQTQGTGVKAIIDYPVSIRLANAKLETYMVFGRNSGMTRYIGDSTEGDSDRGYVTSIGNGDYFRWYFHPVTTDDSNYFGILPELNDGGDFYASLYADFPYTCHSEGMTVYYVTSYADGVAYIYPIEGTVPKGTPVIIKCSSPFTAGNKLDLGGEAAPISYNKLKGVYFNNTSLLHKNLTPNDPETMRVLGKLSDGSVGFVKYTEANLPRNKAYLVVPAGSPDEIRMEVASSGIADISADSKEATIRVNGLDIYVEGAEITEIYSITGQLIARGNGNGHLSVPAPGLYIVKAGTTVRKIMAR</sequence>
<dbReference type="KEGG" id="ddb:E7747_02175"/>
<keyword evidence="1" id="KW-0732">Signal</keyword>
<reference evidence="3" key="1">
    <citation type="submission" date="2019-02" db="EMBL/GenBank/DDBJ databases">
        <title>Isolation and identification of novel species under the genus Muribaculum.</title>
        <authorList>
            <person name="Miyake S."/>
            <person name="Ding Y."/>
            <person name="Low A."/>
            <person name="Soh M."/>
            <person name="Seedorf H."/>
        </authorList>
    </citation>
    <scope>NUCLEOTIDE SEQUENCE [LARGE SCALE GENOMIC DNA]</scope>
    <source>
        <strain evidence="3">H5</strain>
    </source>
</reference>
<feature type="signal peptide" evidence="1">
    <location>
        <begin position="1"/>
        <end position="19"/>
    </location>
</feature>
<evidence type="ECO:0000313" key="2">
    <source>
        <dbReference type="EMBL" id="QCD41219.1"/>
    </source>
</evidence>
<dbReference type="EMBL" id="CP039396">
    <property type="protein sequence ID" value="QCD41219.1"/>
    <property type="molecule type" value="Genomic_DNA"/>
</dbReference>
<dbReference type="Proteomes" id="UP000297149">
    <property type="component" value="Chromosome"/>
</dbReference>